<reference evidence="1 2" key="1">
    <citation type="submission" date="2019-09" db="EMBL/GenBank/DDBJ databases">
        <title>Genome sequence and assembly of Adhaeribacter sp.</title>
        <authorList>
            <person name="Chhetri G."/>
        </authorList>
    </citation>
    <scope>NUCLEOTIDE SEQUENCE [LARGE SCALE GENOMIC DNA]</scope>
    <source>
        <strain evidence="1 2">DK36</strain>
    </source>
</reference>
<protein>
    <submittedName>
        <fullName evidence="1">Uncharacterized protein</fullName>
    </submittedName>
</protein>
<dbReference type="EMBL" id="VWSF01000005">
    <property type="protein sequence ID" value="KAA5547481.1"/>
    <property type="molecule type" value="Genomic_DNA"/>
</dbReference>
<comment type="caution">
    <text evidence="1">The sequence shown here is derived from an EMBL/GenBank/DDBJ whole genome shotgun (WGS) entry which is preliminary data.</text>
</comment>
<organism evidence="1 2">
    <name type="scientific">Adhaeribacter rhizoryzae</name>
    <dbReference type="NCBI Taxonomy" id="2607907"/>
    <lineage>
        <taxon>Bacteria</taxon>
        <taxon>Pseudomonadati</taxon>
        <taxon>Bacteroidota</taxon>
        <taxon>Cytophagia</taxon>
        <taxon>Cytophagales</taxon>
        <taxon>Hymenobacteraceae</taxon>
        <taxon>Adhaeribacter</taxon>
    </lineage>
</organism>
<evidence type="ECO:0000313" key="2">
    <source>
        <dbReference type="Proteomes" id="UP000323426"/>
    </source>
</evidence>
<proteinExistence type="predicted"/>
<dbReference type="AlphaFoldDB" id="A0A5M6DJ21"/>
<sequence>MKLPENYLDLTCILLSHLLTEPAPHNNLALRQQLTEKIKAEDFGELIAYALKQNLIYINNMPGSKAYLLTTSGKSFIQKNTAAR</sequence>
<accession>A0A5M6DJ21</accession>
<evidence type="ECO:0000313" key="1">
    <source>
        <dbReference type="EMBL" id="KAA5547481.1"/>
    </source>
</evidence>
<gene>
    <name evidence="1" type="ORF">F0145_09150</name>
</gene>
<keyword evidence="2" id="KW-1185">Reference proteome</keyword>
<name>A0A5M6DJ21_9BACT</name>
<dbReference type="RefSeq" id="WP_150088105.1">
    <property type="nucleotide sequence ID" value="NZ_VWSF01000005.1"/>
</dbReference>
<dbReference type="Proteomes" id="UP000323426">
    <property type="component" value="Unassembled WGS sequence"/>
</dbReference>